<dbReference type="Proteomes" id="UP001151760">
    <property type="component" value="Unassembled WGS sequence"/>
</dbReference>
<reference evidence="2" key="2">
    <citation type="submission" date="2022-01" db="EMBL/GenBank/DDBJ databases">
        <authorList>
            <person name="Yamashiro T."/>
            <person name="Shiraishi A."/>
            <person name="Satake H."/>
            <person name="Nakayama K."/>
        </authorList>
    </citation>
    <scope>NUCLEOTIDE SEQUENCE</scope>
</reference>
<dbReference type="EMBL" id="BQNB010013778">
    <property type="protein sequence ID" value="GJT20165.1"/>
    <property type="molecule type" value="Genomic_DNA"/>
</dbReference>
<dbReference type="PANTHER" id="PTHR46328:SF41">
    <property type="entry name" value="FAR1 DNA BINDING DOMAIN, FHY3_FAR1 FAMILY-RELATED"/>
    <property type="match status" value="1"/>
</dbReference>
<comment type="caution">
    <text evidence="2">The sequence shown here is derived from an EMBL/GenBank/DDBJ whole genome shotgun (WGS) entry which is preliminary data.</text>
</comment>
<feature type="domain" description="FAR1" evidence="1">
    <location>
        <begin position="239"/>
        <end position="327"/>
    </location>
</feature>
<dbReference type="Pfam" id="PF03101">
    <property type="entry name" value="FAR1"/>
    <property type="match status" value="1"/>
</dbReference>
<dbReference type="InterPro" id="IPR004330">
    <property type="entry name" value="FAR1_DNA_bnd_dom"/>
</dbReference>
<evidence type="ECO:0000313" key="3">
    <source>
        <dbReference type="Proteomes" id="UP001151760"/>
    </source>
</evidence>
<name>A0ABQ5BZF3_9ASTR</name>
<proteinExistence type="predicted"/>
<reference evidence="2" key="1">
    <citation type="journal article" date="2022" name="Int. J. Mol. Sci.">
        <title>Draft Genome of Tanacetum Coccineum: Genomic Comparison of Closely Related Tanacetum-Family Plants.</title>
        <authorList>
            <person name="Yamashiro T."/>
            <person name="Shiraishi A."/>
            <person name="Nakayama K."/>
            <person name="Satake H."/>
        </authorList>
    </citation>
    <scope>NUCLEOTIDE SEQUENCE</scope>
</reference>
<dbReference type="PANTHER" id="PTHR46328">
    <property type="entry name" value="FAR-RED IMPAIRED RESPONSIVE (FAR1) FAMILY PROTEIN-RELATED"/>
    <property type="match status" value="1"/>
</dbReference>
<evidence type="ECO:0000313" key="2">
    <source>
        <dbReference type="EMBL" id="GJT20165.1"/>
    </source>
</evidence>
<gene>
    <name evidence="2" type="ORF">Tco_0878871</name>
</gene>
<organism evidence="2 3">
    <name type="scientific">Tanacetum coccineum</name>
    <dbReference type="NCBI Taxonomy" id="301880"/>
    <lineage>
        <taxon>Eukaryota</taxon>
        <taxon>Viridiplantae</taxon>
        <taxon>Streptophyta</taxon>
        <taxon>Embryophyta</taxon>
        <taxon>Tracheophyta</taxon>
        <taxon>Spermatophyta</taxon>
        <taxon>Magnoliopsida</taxon>
        <taxon>eudicotyledons</taxon>
        <taxon>Gunneridae</taxon>
        <taxon>Pentapetalae</taxon>
        <taxon>asterids</taxon>
        <taxon>campanulids</taxon>
        <taxon>Asterales</taxon>
        <taxon>Asteraceae</taxon>
        <taxon>Asteroideae</taxon>
        <taxon>Anthemideae</taxon>
        <taxon>Anthemidinae</taxon>
        <taxon>Tanacetum</taxon>
    </lineage>
</organism>
<evidence type="ECO:0000259" key="1">
    <source>
        <dbReference type="Pfam" id="PF03101"/>
    </source>
</evidence>
<keyword evidence="3" id="KW-1185">Reference proteome</keyword>
<sequence>MRGELSFHKKTYSCHKKNIDIYSLRSDSWRSVAYKGTPNLDLSGLTQEMTTSNLNYVKHGYRSTLMVKKGCIYVCVVYDVGSNGSETEVWKINEEEVWMKMGTYRVDPCNMRFMKPLHLTRNGNLLMLDLKKKHSKVKDKDKDKETRCCDMEISQVVRYNETIHVIVKAAYGNEFAYVILDDDILMSGIDKNGDLIHGEEEIEVESGEENGFDSANDLCRSFGYSVIGKTFDSADDAYDFYNEYGLSNGFGIRKSYHNKHSVTKEIYRHVFVCNKEGYKDMNDKRTTKNVKRRCIKRTGCNAMIRVKLSNDEKWVVENFLDEHNHPFDIPSHVPRQWSHKSFHRSKECKDLVTLISKEGIIRPSEITKIVNAYRGNHEDKLTRVQCSTIVSGERRRNLGKECHGVIMHFKERLK</sequence>
<protein>
    <submittedName>
        <fullName evidence="2">FAR1-related sequence 5-like protein</fullName>
    </submittedName>
</protein>
<accession>A0ABQ5BZF3</accession>